<feature type="transmembrane region" description="Helical" evidence="6">
    <location>
        <begin position="90"/>
        <end position="113"/>
    </location>
</feature>
<dbReference type="RefSeq" id="XP_014671349.1">
    <property type="nucleotide sequence ID" value="XM_014815863.1"/>
</dbReference>
<gene>
    <name evidence="8" type="primary">LOC106812093</name>
</gene>
<evidence type="ECO:0000256" key="3">
    <source>
        <dbReference type="ARBA" id="ARBA00022692"/>
    </source>
</evidence>
<dbReference type="PANTHER" id="PTHR12050">
    <property type="entry name" value="LEPTIN RECEPTOR-RELATED"/>
    <property type="match status" value="1"/>
</dbReference>
<comment type="similarity">
    <text evidence="2">Belongs to the OB-RGRP/VPS55 family.</text>
</comment>
<evidence type="ECO:0000313" key="7">
    <source>
        <dbReference type="Proteomes" id="UP000695022"/>
    </source>
</evidence>
<organism evidence="7 8">
    <name type="scientific">Priapulus caudatus</name>
    <name type="common">Priapulid worm</name>
    <dbReference type="NCBI Taxonomy" id="37621"/>
    <lineage>
        <taxon>Eukaryota</taxon>
        <taxon>Metazoa</taxon>
        <taxon>Ecdysozoa</taxon>
        <taxon>Scalidophora</taxon>
        <taxon>Priapulida</taxon>
        <taxon>Priapulimorpha</taxon>
        <taxon>Priapulimorphida</taxon>
        <taxon>Priapulidae</taxon>
        <taxon>Priapulus</taxon>
    </lineage>
</organism>
<dbReference type="PANTHER" id="PTHR12050:SF0">
    <property type="entry name" value="RH04491P"/>
    <property type="match status" value="1"/>
</dbReference>
<feature type="transmembrane region" description="Helical" evidence="6">
    <location>
        <begin position="33"/>
        <end position="52"/>
    </location>
</feature>
<evidence type="ECO:0000313" key="8">
    <source>
        <dbReference type="RefSeq" id="XP_014671349.1"/>
    </source>
</evidence>
<evidence type="ECO:0000256" key="6">
    <source>
        <dbReference type="SAM" id="Phobius"/>
    </source>
</evidence>
<comment type="subcellular location">
    <subcellularLocation>
        <location evidence="1">Membrane</location>
        <topology evidence="1">Multi-pass membrane protein</topology>
    </subcellularLocation>
</comment>
<evidence type="ECO:0000256" key="5">
    <source>
        <dbReference type="ARBA" id="ARBA00023136"/>
    </source>
</evidence>
<feature type="transmembrane region" description="Helical" evidence="6">
    <location>
        <begin position="59"/>
        <end position="78"/>
    </location>
</feature>
<evidence type="ECO:0000256" key="1">
    <source>
        <dbReference type="ARBA" id="ARBA00004141"/>
    </source>
</evidence>
<reference evidence="8" key="1">
    <citation type="submission" date="2025-08" db="UniProtKB">
        <authorList>
            <consortium name="RefSeq"/>
        </authorList>
    </citation>
    <scope>IDENTIFICATION</scope>
</reference>
<dbReference type="Pfam" id="PF04133">
    <property type="entry name" value="Vps55"/>
    <property type="match status" value="1"/>
</dbReference>
<proteinExistence type="inferred from homology"/>
<dbReference type="GeneID" id="106812093"/>
<name>A0ABM1EGM8_PRICU</name>
<evidence type="ECO:0000256" key="2">
    <source>
        <dbReference type="ARBA" id="ARBA00005645"/>
    </source>
</evidence>
<dbReference type="InterPro" id="IPR007262">
    <property type="entry name" value="Vps55/LEPROT"/>
</dbReference>
<protein>
    <submittedName>
        <fullName evidence="8">Leptin receptor gene-related protein-like isoform X1</fullName>
    </submittedName>
</protein>
<keyword evidence="4 6" id="KW-1133">Transmembrane helix</keyword>
<accession>A0ABM1EGM8</accession>
<keyword evidence="3 6" id="KW-0812">Transmembrane</keyword>
<dbReference type="Proteomes" id="UP000695022">
    <property type="component" value="Unplaced"/>
</dbReference>
<sequence length="159" mass="17429">MFFKHGFQALPIITLFSLSFCTSDSPGFSTKALIALAFAASVGLTLVVLACALKPFGVWWPLFVLFFFVIAPIPMVIARRYVDEMAVSSVLIEVAMFLTTGIVISAFALPIIMARSPKDNPVIKWGACGLISAGNVVVFVTILSYFIVFNNEDIDYSMW</sequence>
<feature type="transmembrane region" description="Helical" evidence="6">
    <location>
        <begin position="125"/>
        <end position="149"/>
    </location>
</feature>
<keyword evidence="5 6" id="KW-0472">Membrane</keyword>
<keyword evidence="7" id="KW-1185">Reference proteome</keyword>
<evidence type="ECO:0000256" key="4">
    <source>
        <dbReference type="ARBA" id="ARBA00022989"/>
    </source>
</evidence>